<comment type="caution">
    <text evidence="1">The sequence shown here is derived from an EMBL/GenBank/DDBJ whole genome shotgun (WGS) entry which is preliminary data.</text>
</comment>
<dbReference type="Proteomes" id="UP001234297">
    <property type="component" value="Chromosome 6"/>
</dbReference>
<protein>
    <submittedName>
        <fullName evidence="1">Uncharacterized protein</fullName>
    </submittedName>
</protein>
<proteinExistence type="predicted"/>
<accession>A0ACC2L2L1</accession>
<organism evidence="1 2">
    <name type="scientific">Persea americana</name>
    <name type="common">Avocado</name>
    <dbReference type="NCBI Taxonomy" id="3435"/>
    <lineage>
        <taxon>Eukaryota</taxon>
        <taxon>Viridiplantae</taxon>
        <taxon>Streptophyta</taxon>
        <taxon>Embryophyta</taxon>
        <taxon>Tracheophyta</taxon>
        <taxon>Spermatophyta</taxon>
        <taxon>Magnoliopsida</taxon>
        <taxon>Magnoliidae</taxon>
        <taxon>Laurales</taxon>
        <taxon>Lauraceae</taxon>
        <taxon>Persea</taxon>
    </lineage>
</organism>
<gene>
    <name evidence="1" type="ORF">MRB53_020925</name>
</gene>
<dbReference type="EMBL" id="CM056814">
    <property type="protein sequence ID" value="KAJ8627618.1"/>
    <property type="molecule type" value="Genomic_DNA"/>
</dbReference>
<evidence type="ECO:0000313" key="1">
    <source>
        <dbReference type="EMBL" id="KAJ8627618.1"/>
    </source>
</evidence>
<reference evidence="1 2" key="1">
    <citation type="journal article" date="2022" name="Hortic Res">
        <title>A haplotype resolved chromosomal level avocado genome allows analysis of novel avocado genes.</title>
        <authorList>
            <person name="Nath O."/>
            <person name="Fletcher S.J."/>
            <person name="Hayward A."/>
            <person name="Shaw L.M."/>
            <person name="Masouleh A.K."/>
            <person name="Furtado A."/>
            <person name="Henry R.J."/>
            <person name="Mitter N."/>
        </authorList>
    </citation>
    <scope>NUCLEOTIDE SEQUENCE [LARGE SCALE GENOMIC DNA]</scope>
    <source>
        <strain evidence="2">cv. Hass</strain>
    </source>
</reference>
<evidence type="ECO:0000313" key="2">
    <source>
        <dbReference type="Proteomes" id="UP001234297"/>
    </source>
</evidence>
<sequence length="117" mass="12885">MTALALSFGIPKPHGERPLFKALFSLGNLNEMNLLPNPHVLIVEEAPLAQEPASPSPPHPRASSSRHSSSPRPSYSSSTLDCLGAIEREVAYIKQELKKIKKTVNKMFKYLSVGDLY</sequence>
<name>A0ACC2L2L1_PERAE</name>
<keyword evidence="2" id="KW-1185">Reference proteome</keyword>